<sequence length="499" mass="52344">MRNAAPLSLLVALQAAVSAVSLVVEIVAGRMLAPYVGMSLYTWTSVIAVVLAGFSAGHWWGGRIADGTPDRALRLTGWIMGAAALSTGGALVLLQAVAGPVMNVVAQPVAAIVALTTAVFFLPSLFAGVPAPVLAQIAVSRDSERSGRALGAMFAAGAVGAIAGTLLAGFVFIPWLGSAWTLALVTVIYVLAAVLFLIMAGALRRAGAVALCVAALGLVGLSLARPGPCTRESAYFCIRVIDVASDPARPVNLLVLDHLSHGASARDLPRVMFTEFTAMIDAIARVRMGDGPFSAFFIGGGSYSVPRAWADRGIGPLTVAEIDPAVTEIARESFWFDPEGVTVLHEDARAALLRRPEARYDVIVGDAFGDIAVPAHLVSREFFELVRARLEPGGLFVMNVIDYPDRMQALAAIAAGLQAVFPSVEIWTEATAPVPGAQRVFVLAAGDGPTPVASLMADAPEPTQFAPLADAFVDQLMGRLRPRVLTDDHAPIDRLLARW</sequence>
<keyword evidence="5" id="KW-0812">Transmembrane</keyword>
<dbReference type="SUPFAM" id="SSF53335">
    <property type="entry name" value="S-adenosyl-L-methionine-dependent methyltransferases"/>
    <property type="match status" value="1"/>
</dbReference>
<evidence type="ECO:0000256" key="2">
    <source>
        <dbReference type="ARBA" id="ARBA00022679"/>
    </source>
</evidence>
<feature type="transmembrane region" description="Helical" evidence="5">
    <location>
        <begin position="150"/>
        <end position="173"/>
    </location>
</feature>
<feature type="transmembrane region" description="Helical" evidence="5">
    <location>
        <begin position="179"/>
        <end position="199"/>
    </location>
</feature>
<feature type="transmembrane region" description="Helical" evidence="5">
    <location>
        <begin position="109"/>
        <end position="129"/>
    </location>
</feature>
<feature type="transmembrane region" description="Helical" evidence="5">
    <location>
        <begin position="75"/>
        <end position="97"/>
    </location>
</feature>
<dbReference type="NCBIfam" id="NF037959">
    <property type="entry name" value="MFS_SpdSyn"/>
    <property type="match status" value="1"/>
</dbReference>
<evidence type="ECO:0000256" key="1">
    <source>
        <dbReference type="ARBA" id="ARBA00007867"/>
    </source>
</evidence>
<comment type="caution">
    <text evidence="7">The sequence shown here is derived from an EMBL/GenBank/DDBJ whole genome shotgun (WGS) entry which is preliminary data.</text>
</comment>
<feature type="active site" description="Proton acceptor" evidence="4">
    <location>
        <position position="366"/>
    </location>
</feature>
<keyword evidence="3 4" id="KW-0620">Polyamine biosynthesis</keyword>
<dbReference type="PROSITE" id="PS51006">
    <property type="entry name" value="PABS_2"/>
    <property type="match status" value="1"/>
</dbReference>
<evidence type="ECO:0000256" key="5">
    <source>
        <dbReference type="SAM" id="Phobius"/>
    </source>
</evidence>
<dbReference type="PANTHER" id="PTHR43317">
    <property type="entry name" value="THERMOSPERMINE SYNTHASE ACAULIS5"/>
    <property type="match status" value="1"/>
</dbReference>
<proteinExistence type="inferred from homology"/>
<gene>
    <name evidence="7" type="ORF">ACFORG_00955</name>
</gene>
<evidence type="ECO:0000313" key="8">
    <source>
        <dbReference type="Proteomes" id="UP001595629"/>
    </source>
</evidence>
<accession>A0ABV7TA28</accession>
<dbReference type="Gene3D" id="3.40.50.150">
    <property type="entry name" value="Vaccinia Virus protein VP39"/>
    <property type="match status" value="1"/>
</dbReference>
<dbReference type="CDD" id="cd02440">
    <property type="entry name" value="AdoMet_MTases"/>
    <property type="match status" value="1"/>
</dbReference>
<dbReference type="RefSeq" id="WP_386733499.1">
    <property type="nucleotide sequence ID" value="NZ_JBHRXI010000001.1"/>
</dbReference>
<dbReference type="EMBL" id="JBHRXI010000001">
    <property type="protein sequence ID" value="MFC3612314.1"/>
    <property type="molecule type" value="Genomic_DNA"/>
</dbReference>
<name>A0ABV7TA28_9RHOB</name>
<keyword evidence="8" id="KW-1185">Reference proteome</keyword>
<feature type="domain" description="PABS" evidence="6">
    <location>
        <begin position="318"/>
        <end position="446"/>
    </location>
</feature>
<feature type="transmembrane region" description="Helical" evidence="5">
    <location>
        <begin position="35"/>
        <end position="54"/>
    </location>
</feature>
<feature type="transmembrane region" description="Helical" evidence="5">
    <location>
        <begin position="206"/>
        <end position="224"/>
    </location>
</feature>
<dbReference type="Proteomes" id="UP001595629">
    <property type="component" value="Unassembled WGS sequence"/>
</dbReference>
<evidence type="ECO:0000256" key="3">
    <source>
        <dbReference type="ARBA" id="ARBA00023115"/>
    </source>
</evidence>
<keyword evidence="2 4" id="KW-0808">Transferase</keyword>
<evidence type="ECO:0000259" key="6">
    <source>
        <dbReference type="PROSITE" id="PS51006"/>
    </source>
</evidence>
<keyword evidence="5" id="KW-0472">Membrane</keyword>
<protein>
    <submittedName>
        <fullName evidence="7">Fused MFS/spermidine synthase</fullName>
    </submittedName>
</protein>
<dbReference type="InterPro" id="IPR029063">
    <property type="entry name" value="SAM-dependent_MTases_sf"/>
</dbReference>
<dbReference type="Pfam" id="PF01564">
    <property type="entry name" value="Spermine_synth"/>
    <property type="match status" value="1"/>
</dbReference>
<evidence type="ECO:0000256" key="4">
    <source>
        <dbReference type="PROSITE-ProRule" id="PRU00354"/>
    </source>
</evidence>
<dbReference type="InterPro" id="IPR030374">
    <property type="entry name" value="PABS"/>
</dbReference>
<reference evidence="8" key="1">
    <citation type="journal article" date="2019" name="Int. J. Syst. Evol. Microbiol.">
        <title>The Global Catalogue of Microorganisms (GCM) 10K type strain sequencing project: providing services to taxonomists for standard genome sequencing and annotation.</title>
        <authorList>
            <consortium name="The Broad Institute Genomics Platform"/>
            <consortium name="The Broad Institute Genome Sequencing Center for Infectious Disease"/>
            <person name="Wu L."/>
            <person name="Ma J."/>
        </authorList>
    </citation>
    <scope>NUCLEOTIDE SEQUENCE [LARGE SCALE GENOMIC DNA]</scope>
    <source>
        <strain evidence="8">KCTC 42911</strain>
    </source>
</reference>
<organism evidence="7 8">
    <name type="scientific">Lutimaribacter marinistellae</name>
    <dbReference type="NCBI Taxonomy" id="1820329"/>
    <lineage>
        <taxon>Bacteria</taxon>
        <taxon>Pseudomonadati</taxon>
        <taxon>Pseudomonadota</taxon>
        <taxon>Alphaproteobacteria</taxon>
        <taxon>Rhodobacterales</taxon>
        <taxon>Roseobacteraceae</taxon>
        <taxon>Lutimaribacter</taxon>
    </lineage>
</organism>
<evidence type="ECO:0000313" key="7">
    <source>
        <dbReference type="EMBL" id="MFC3612314.1"/>
    </source>
</evidence>
<keyword evidence="5" id="KW-1133">Transmembrane helix</keyword>
<dbReference type="PANTHER" id="PTHR43317:SF1">
    <property type="entry name" value="THERMOSPERMINE SYNTHASE ACAULIS5"/>
    <property type="match status" value="1"/>
</dbReference>
<comment type="similarity">
    <text evidence="1">Belongs to the spermidine/spermine synthase family.</text>
</comment>